<organism evidence="11 12">
    <name type="scientific">Botryotinia calthae</name>
    <dbReference type="NCBI Taxonomy" id="38488"/>
    <lineage>
        <taxon>Eukaryota</taxon>
        <taxon>Fungi</taxon>
        <taxon>Dikarya</taxon>
        <taxon>Ascomycota</taxon>
        <taxon>Pezizomycotina</taxon>
        <taxon>Leotiomycetes</taxon>
        <taxon>Helotiales</taxon>
        <taxon>Sclerotiniaceae</taxon>
        <taxon>Botryotinia</taxon>
    </lineage>
</organism>
<feature type="domain" description="Peptidase S8/S53" evidence="9">
    <location>
        <begin position="153"/>
        <end position="379"/>
    </location>
</feature>
<dbReference type="PANTHER" id="PTHR43806">
    <property type="entry name" value="PEPTIDASE S8"/>
    <property type="match status" value="1"/>
</dbReference>
<gene>
    <name evidence="11" type="ORF">BOTCAL_0184g00170</name>
</gene>
<sequence length="402" mass="40240">MAGYLTVLTAFAAAFAPVFGAPAARVPHPKIKTPTSVAKDIVADSYIVVYNTDITPEVTASHVDFVNAIVSKRDNAVSVGANYKIHDFAGYQISADEATIVEIANKPEVAYIEKDQKVYASALTTQSGSTWGLGRVSHRAKGTTSFTYDSTAGSGVTVYVVDTGVYAAHSQFVGRASMGANFVSGSANTDENGHGTHCAGTIGGSTYGVAKAAKIVGVKVLDATGSGTNSGVISGIQWVATNGGAKSVLSMSLGGAYSAAVNSAVTSTVAAGVTVVVAAGNENTNAANTSPASTPNAITVGAIDSNDARASFSNYGAVLDIFAPGVNVLSSWIGSTSATNTISGTSMATPHVAGLAAYLIALEGLSTPAAVVARIKALATANLITSPGSGSPNLIAYNGNGA</sequence>
<dbReference type="Gene3D" id="3.30.70.80">
    <property type="entry name" value="Peptidase S8 propeptide/proteinase inhibitor I9"/>
    <property type="match status" value="1"/>
</dbReference>
<dbReference type="PROSITE" id="PS51892">
    <property type="entry name" value="SUBTILASE"/>
    <property type="match status" value="1"/>
</dbReference>
<dbReference type="Pfam" id="PF05922">
    <property type="entry name" value="Inhibitor_I9"/>
    <property type="match status" value="1"/>
</dbReference>
<evidence type="ECO:0000259" key="9">
    <source>
        <dbReference type="Pfam" id="PF00082"/>
    </source>
</evidence>
<feature type="active site" description="Charge relay system" evidence="6">
    <location>
        <position position="162"/>
    </location>
</feature>
<keyword evidence="2 6" id="KW-0645">Protease</keyword>
<name>A0A4Y8D0Y6_9HELO</name>
<feature type="chain" id="PRO_5021457599" description="Peptidase S8/S53 domain-containing protein" evidence="8">
    <location>
        <begin position="21"/>
        <end position="402"/>
    </location>
</feature>
<dbReference type="PROSITE" id="PS00137">
    <property type="entry name" value="SUBTILASE_HIS"/>
    <property type="match status" value="1"/>
</dbReference>
<dbReference type="SUPFAM" id="SSF52743">
    <property type="entry name" value="Subtilisin-like"/>
    <property type="match status" value="1"/>
</dbReference>
<dbReference type="InterPro" id="IPR050131">
    <property type="entry name" value="Peptidase_S8_subtilisin-like"/>
</dbReference>
<evidence type="ECO:0008006" key="13">
    <source>
        <dbReference type="Google" id="ProtNLM"/>
    </source>
</evidence>
<dbReference type="InterPro" id="IPR023827">
    <property type="entry name" value="Peptidase_S8_Asp-AS"/>
</dbReference>
<dbReference type="GO" id="GO:0004252">
    <property type="term" value="F:serine-type endopeptidase activity"/>
    <property type="evidence" value="ECO:0007669"/>
    <property type="project" value="UniProtKB-UniRule"/>
</dbReference>
<dbReference type="InterPro" id="IPR036852">
    <property type="entry name" value="Peptidase_S8/S53_dom_sf"/>
</dbReference>
<evidence type="ECO:0000256" key="7">
    <source>
        <dbReference type="RuleBase" id="RU003355"/>
    </source>
</evidence>
<evidence type="ECO:0000256" key="3">
    <source>
        <dbReference type="ARBA" id="ARBA00022729"/>
    </source>
</evidence>
<keyword evidence="12" id="KW-1185">Reference proteome</keyword>
<dbReference type="InterPro" id="IPR037045">
    <property type="entry name" value="S8pro/Inhibitor_I9_sf"/>
</dbReference>
<evidence type="ECO:0000259" key="10">
    <source>
        <dbReference type="Pfam" id="PF05922"/>
    </source>
</evidence>
<dbReference type="AlphaFoldDB" id="A0A4Y8D0Y6"/>
<evidence type="ECO:0000313" key="11">
    <source>
        <dbReference type="EMBL" id="TEY60196.1"/>
    </source>
</evidence>
<comment type="caution">
    <text evidence="11">The sequence shown here is derived from an EMBL/GenBank/DDBJ whole genome shotgun (WGS) entry which is preliminary data.</text>
</comment>
<feature type="domain" description="Inhibitor I9" evidence="10">
    <location>
        <begin position="46"/>
        <end position="119"/>
    </location>
</feature>
<evidence type="ECO:0000256" key="1">
    <source>
        <dbReference type="ARBA" id="ARBA00011073"/>
    </source>
</evidence>
<accession>A0A4Y8D0Y6</accession>
<dbReference type="SUPFAM" id="SSF54897">
    <property type="entry name" value="Protease propeptides/inhibitors"/>
    <property type="match status" value="1"/>
</dbReference>
<keyword evidence="3 8" id="KW-0732">Signal</keyword>
<comment type="similarity">
    <text evidence="1 6 7">Belongs to the peptidase S8 family.</text>
</comment>
<dbReference type="InterPro" id="IPR034193">
    <property type="entry name" value="PCSK9_ProteinaseK-like"/>
</dbReference>
<evidence type="ECO:0000256" key="5">
    <source>
        <dbReference type="ARBA" id="ARBA00022825"/>
    </source>
</evidence>
<dbReference type="InterPro" id="IPR010259">
    <property type="entry name" value="S8pro/Inhibitor_I9"/>
</dbReference>
<dbReference type="PRINTS" id="PR00723">
    <property type="entry name" value="SUBTILISIN"/>
</dbReference>
<proteinExistence type="inferred from homology"/>
<reference evidence="11 12" key="1">
    <citation type="submission" date="2017-11" db="EMBL/GenBank/DDBJ databases">
        <title>Comparative genomics of Botrytis spp.</title>
        <authorList>
            <person name="Valero-Jimenez C.A."/>
            <person name="Tapia P."/>
            <person name="Veloso J."/>
            <person name="Silva-Moreno E."/>
            <person name="Staats M."/>
            <person name="Valdes J.H."/>
            <person name="Van Kan J.A.L."/>
        </authorList>
    </citation>
    <scope>NUCLEOTIDE SEQUENCE [LARGE SCALE GENOMIC DNA]</scope>
    <source>
        <strain evidence="11 12">MUCL2830</strain>
    </source>
</reference>
<keyword evidence="5 6" id="KW-0720">Serine protease</keyword>
<dbReference type="EMBL" id="PHWZ01000184">
    <property type="protein sequence ID" value="TEY60196.1"/>
    <property type="molecule type" value="Genomic_DNA"/>
</dbReference>
<protein>
    <recommendedName>
        <fullName evidence="13">Peptidase S8/S53 domain-containing protein</fullName>
    </recommendedName>
</protein>
<evidence type="ECO:0000256" key="8">
    <source>
        <dbReference type="SAM" id="SignalP"/>
    </source>
</evidence>
<dbReference type="GO" id="GO:0005576">
    <property type="term" value="C:extracellular region"/>
    <property type="evidence" value="ECO:0007669"/>
    <property type="project" value="UniProtKB-ARBA"/>
</dbReference>
<evidence type="ECO:0000256" key="4">
    <source>
        <dbReference type="ARBA" id="ARBA00022801"/>
    </source>
</evidence>
<feature type="active site" description="Charge relay system" evidence="6">
    <location>
        <position position="194"/>
    </location>
</feature>
<keyword evidence="4 6" id="KW-0378">Hydrolase</keyword>
<evidence type="ECO:0000256" key="2">
    <source>
        <dbReference type="ARBA" id="ARBA00022670"/>
    </source>
</evidence>
<dbReference type="InterPro" id="IPR022398">
    <property type="entry name" value="Peptidase_S8_His-AS"/>
</dbReference>
<dbReference type="STRING" id="38488.A0A4Y8D0Y6"/>
<dbReference type="InterPro" id="IPR015500">
    <property type="entry name" value="Peptidase_S8_subtilisin-rel"/>
</dbReference>
<dbReference type="OrthoDB" id="206201at2759"/>
<feature type="active site" description="Charge relay system" evidence="6">
    <location>
        <position position="346"/>
    </location>
</feature>
<dbReference type="PROSITE" id="PS00138">
    <property type="entry name" value="SUBTILASE_SER"/>
    <property type="match status" value="1"/>
</dbReference>
<dbReference type="FunFam" id="3.40.50.200:FF:000014">
    <property type="entry name" value="Proteinase K"/>
    <property type="match status" value="1"/>
</dbReference>
<dbReference type="Pfam" id="PF00082">
    <property type="entry name" value="Peptidase_S8"/>
    <property type="match status" value="1"/>
</dbReference>
<dbReference type="CDD" id="cd04077">
    <property type="entry name" value="Peptidases_S8_PCSK9_ProteinaseK_like"/>
    <property type="match status" value="1"/>
</dbReference>
<evidence type="ECO:0000256" key="6">
    <source>
        <dbReference type="PROSITE-ProRule" id="PRU01240"/>
    </source>
</evidence>
<dbReference type="Proteomes" id="UP000297299">
    <property type="component" value="Unassembled WGS sequence"/>
</dbReference>
<evidence type="ECO:0000313" key="12">
    <source>
        <dbReference type="Proteomes" id="UP000297299"/>
    </source>
</evidence>
<feature type="signal peptide" evidence="8">
    <location>
        <begin position="1"/>
        <end position="20"/>
    </location>
</feature>
<dbReference type="InterPro" id="IPR023828">
    <property type="entry name" value="Peptidase_S8_Ser-AS"/>
</dbReference>
<dbReference type="Gene3D" id="3.40.50.200">
    <property type="entry name" value="Peptidase S8/S53 domain"/>
    <property type="match status" value="1"/>
</dbReference>
<dbReference type="GO" id="GO:0006508">
    <property type="term" value="P:proteolysis"/>
    <property type="evidence" value="ECO:0007669"/>
    <property type="project" value="UniProtKB-KW"/>
</dbReference>
<dbReference type="InterPro" id="IPR000209">
    <property type="entry name" value="Peptidase_S8/S53_dom"/>
</dbReference>
<dbReference type="PROSITE" id="PS00136">
    <property type="entry name" value="SUBTILASE_ASP"/>
    <property type="match status" value="1"/>
</dbReference>
<dbReference type="PANTHER" id="PTHR43806:SF11">
    <property type="entry name" value="CEREVISIN-RELATED"/>
    <property type="match status" value="1"/>
</dbReference>